<accession>A0A1H3ALF5</accession>
<evidence type="ECO:0000256" key="1">
    <source>
        <dbReference type="ARBA" id="ARBA00012726"/>
    </source>
</evidence>
<dbReference type="Pfam" id="PF01139">
    <property type="entry name" value="RtcB"/>
    <property type="match status" value="2"/>
</dbReference>
<keyword evidence="3 11" id="KW-0479">Metal-binding</keyword>
<evidence type="ECO:0000256" key="2">
    <source>
        <dbReference type="ARBA" id="ARBA00022598"/>
    </source>
</evidence>
<dbReference type="OrthoDB" id="9802323at2"/>
<keyword evidence="6 10" id="KW-0342">GTP-binding</keyword>
<evidence type="ECO:0000256" key="4">
    <source>
        <dbReference type="ARBA" id="ARBA00022741"/>
    </source>
</evidence>
<evidence type="ECO:0000256" key="9">
    <source>
        <dbReference type="PIRSR" id="PIRSR601233-1"/>
    </source>
</evidence>
<dbReference type="AlphaFoldDB" id="A0A1H3ALF5"/>
<dbReference type="Proteomes" id="UP000198828">
    <property type="component" value="Unassembled WGS sequence"/>
</dbReference>
<dbReference type="SUPFAM" id="SSF103365">
    <property type="entry name" value="Hypothetical protein PH1602"/>
    <property type="match status" value="1"/>
</dbReference>
<keyword evidence="5" id="KW-0692">RNA repair</keyword>
<dbReference type="EC" id="6.5.1.8" evidence="1"/>
<sequence>MKIFSLGRIPIKSWANEVEEEALQQAINLSNLPFAHSHIALMADVHVGFGMPIGGVLASKGVIIPNAVGVDIGCGIIAAKTDILDISTEQLENIVDKAHRTIPLGYDHHKKPRDWEGFNDPPNIKVIFEELDSARYQIGTLGGGNHFMSIERGSDGHIWLMVHSGSRNFGYKIAHYYNKVANKINETTKLSPPKQGLAGLYLDSEEGQEYFTAMNYALEFARENRDQLLEQFYSIFKEETNSKQILEKIIIHHNYAAIETHFGEKIIVHRKGAIRAQLGELGIIPGSMGTPSYIVEGLGNEESFKSCSHGAGRVMSRKMANKMITKEMADKAMEGIVYKGWREDLSEAPMAYKDIEEVIENQKDLIKPLIKLEPLGVVKG</sequence>
<feature type="binding site" evidence="10">
    <location>
        <begin position="253"/>
        <end position="254"/>
    </location>
    <ligand>
        <name>GMP</name>
        <dbReference type="ChEBI" id="CHEBI:58115"/>
    </ligand>
</feature>
<evidence type="ECO:0000256" key="5">
    <source>
        <dbReference type="ARBA" id="ARBA00022800"/>
    </source>
</evidence>
<dbReference type="GO" id="GO:0005525">
    <property type="term" value="F:GTP binding"/>
    <property type="evidence" value="ECO:0007669"/>
    <property type="project" value="UniProtKB-KW"/>
</dbReference>
<evidence type="ECO:0000313" key="12">
    <source>
        <dbReference type="EMBL" id="SDX30453.1"/>
    </source>
</evidence>
<feature type="binding site" evidence="11">
    <location>
        <position position="146"/>
    </location>
    <ligand>
        <name>Mn(2+)</name>
        <dbReference type="ChEBI" id="CHEBI:29035"/>
        <label>1</label>
    </ligand>
</feature>
<dbReference type="EMBL" id="FNNG01000009">
    <property type="protein sequence ID" value="SDX30453.1"/>
    <property type="molecule type" value="Genomic_DNA"/>
</dbReference>
<organism evidence="12 13">
    <name type="scientific">Tepidimicrobium xylanilyticum</name>
    <dbReference type="NCBI Taxonomy" id="1123352"/>
    <lineage>
        <taxon>Bacteria</taxon>
        <taxon>Bacillati</taxon>
        <taxon>Bacillota</taxon>
        <taxon>Tissierellia</taxon>
        <taxon>Tissierellales</taxon>
        <taxon>Tepidimicrobiaceae</taxon>
        <taxon>Tepidimicrobium</taxon>
    </lineage>
</organism>
<feature type="binding site" evidence="11">
    <location>
        <position position="71"/>
    </location>
    <ligand>
        <name>Mn(2+)</name>
        <dbReference type="ChEBI" id="CHEBI:29035"/>
        <label>1</label>
    </ligand>
</feature>
<reference evidence="12 13" key="1">
    <citation type="submission" date="2016-10" db="EMBL/GenBank/DDBJ databases">
        <authorList>
            <person name="de Groot N.N."/>
        </authorList>
    </citation>
    <scope>NUCLEOTIDE SEQUENCE [LARGE SCALE GENOMIC DNA]</scope>
    <source>
        <strain evidence="12 13">DSM 23310</strain>
    </source>
</reference>
<feature type="binding site" evidence="10">
    <location>
        <begin position="285"/>
        <end position="288"/>
    </location>
    <ligand>
        <name>GMP</name>
        <dbReference type="ChEBI" id="CHEBI:58115"/>
    </ligand>
</feature>
<dbReference type="InterPro" id="IPR036025">
    <property type="entry name" value="RtcB-like_sf"/>
</dbReference>
<evidence type="ECO:0000256" key="8">
    <source>
        <dbReference type="ARBA" id="ARBA00047746"/>
    </source>
</evidence>
<dbReference type="GO" id="GO:0006281">
    <property type="term" value="P:DNA repair"/>
    <property type="evidence" value="ECO:0007669"/>
    <property type="project" value="TreeGrafter"/>
</dbReference>
<feature type="active site" description="GMP-histidine intermediate" evidence="9">
    <location>
        <position position="309"/>
    </location>
</feature>
<keyword evidence="4 10" id="KW-0547">Nucleotide-binding</keyword>
<evidence type="ECO:0000256" key="3">
    <source>
        <dbReference type="ARBA" id="ARBA00022723"/>
    </source>
</evidence>
<feature type="binding site" evidence="11">
    <location>
        <position position="163"/>
    </location>
    <ligand>
        <name>Mn(2+)</name>
        <dbReference type="ChEBI" id="CHEBI:29035"/>
        <label>2</label>
    </ligand>
</feature>
<dbReference type="PANTHER" id="PTHR43749:SF2">
    <property type="entry name" value="RNA-SPLICING LIGASE RTCB"/>
    <property type="match status" value="1"/>
</dbReference>
<keyword evidence="7 11" id="KW-0464">Manganese</keyword>
<comment type="cofactor">
    <cofactor evidence="11">
        <name>Mn(2+)</name>
        <dbReference type="ChEBI" id="CHEBI:29035"/>
    </cofactor>
    <text evidence="11">Binds 2 manganese ions per subunit.</text>
</comment>
<feature type="binding site" evidence="11">
    <location>
        <position position="253"/>
    </location>
    <ligand>
        <name>Mn(2+)</name>
        <dbReference type="ChEBI" id="CHEBI:29035"/>
        <label>2</label>
    </ligand>
</feature>
<name>A0A1H3ALF5_9FIRM</name>
<feature type="binding site" evidence="10">
    <location>
        <begin position="309"/>
        <end position="312"/>
    </location>
    <ligand>
        <name>GMP</name>
        <dbReference type="ChEBI" id="CHEBI:58115"/>
    </ligand>
</feature>
<dbReference type="PANTHER" id="PTHR43749">
    <property type="entry name" value="RNA-SPLICING LIGASE RTCB"/>
    <property type="match status" value="1"/>
</dbReference>
<keyword evidence="13" id="KW-1185">Reference proteome</keyword>
<evidence type="ECO:0000256" key="6">
    <source>
        <dbReference type="ARBA" id="ARBA00023134"/>
    </source>
</evidence>
<proteinExistence type="predicted"/>
<feature type="binding site" evidence="10">
    <location>
        <position position="292"/>
    </location>
    <ligand>
        <name>GMP</name>
        <dbReference type="ChEBI" id="CHEBI:58115"/>
    </ligand>
</feature>
<dbReference type="InterPro" id="IPR052915">
    <property type="entry name" value="RtcB-like"/>
</dbReference>
<dbReference type="GO" id="GO:0030145">
    <property type="term" value="F:manganese ion binding"/>
    <property type="evidence" value="ECO:0007669"/>
    <property type="project" value="TreeGrafter"/>
</dbReference>
<protein>
    <recommendedName>
        <fullName evidence="1">3'-phosphate/5'-hydroxy nucleic acid ligase</fullName>
        <ecNumber evidence="1">6.5.1.8</ecNumber>
    </recommendedName>
</protein>
<feature type="binding site" evidence="10">
    <location>
        <position position="379"/>
    </location>
    <ligand>
        <name>GMP</name>
        <dbReference type="ChEBI" id="CHEBI:58115"/>
    </ligand>
</feature>
<keyword evidence="2 12" id="KW-0436">Ligase</keyword>
<dbReference type="GO" id="GO:0042245">
    <property type="term" value="P:RNA repair"/>
    <property type="evidence" value="ECO:0007669"/>
    <property type="project" value="UniProtKB-KW"/>
</dbReference>
<comment type="catalytic activity">
    <reaction evidence="8">
        <text>a 3'-end 3'-phospho-ribonucleotide-RNA + a 5'-end dephospho-ribonucleoside-RNA + GTP = a ribonucleotidyl-ribonucleotide-RNA + GMP + diphosphate</text>
        <dbReference type="Rhea" id="RHEA:68076"/>
        <dbReference type="Rhea" id="RHEA-COMP:10463"/>
        <dbReference type="Rhea" id="RHEA-COMP:13936"/>
        <dbReference type="Rhea" id="RHEA-COMP:17355"/>
        <dbReference type="ChEBI" id="CHEBI:33019"/>
        <dbReference type="ChEBI" id="CHEBI:37565"/>
        <dbReference type="ChEBI" id="CHEBI:58115"/>
        <dbReference type="ChEBI" id="CHEBI:83062"/>
        <dbReference type="ChEBI" id="CHEBI:138284"/>
        <dbReference type="ChEBI" id="CHEBI:173118"/>
        <dbReference type="EC" id="6.5.1.8"/>
    </reaction>
</comment>
<evidence type="ECO:0000313" key="13">
    <source>
        <dbReference type="Proteomes" id="UP000198828"/>
    </source>
</evidence>
<evidence type="ECO:0000256" key="11">
    <source>
        <dbReference type="PIRSR" id="PIRSR601233-3"/>
    </source>
</evidence>
<dbReference type="GO" id="GO:0170057">
    <property type="term" value="F:RNA ligase (GTP) activity"/>
    <property type="evidence" value="ECO:0007669"/>
    <property type="project" value="UniProtKB-EC"/>
</dbReference>
<dbReference type="InterPro" id="IPR001233">
    <property type="entry name" value="RtcB"/>
</dbReference>
<dbReference type="Gene3D" id="3.90.1860.10">
    <property type="entry name" value="tRNA-splicing ligase RtcB"/>
    <property type="match status" value="1"/>
</dbReference>
<dbReference type="GO" id="GO:0006396">
    <property type="term" value="P:RNA processing"/>
    <property type="evidence" value="ECO:0007669"/>
    <property type="project" value="InterPro"/>
</dbReference>
<evidence type="ECO:0000256" key="10">
    <source>
        <dbReference type="PIRSR" id="PIRSR601233-2"/>
    </source>
</evidence>
<gene>
    <name evidence="12" type="ORF">SAMN05660923_02070</name>
</gene>
<evidence type="ECO:0000256" key="7">
    <source>
        <dbReference type="ARBA" id="ARBA00023211"/>
    </source>
</evidence>
<dbReference type="GO" id="GO:0003909">
    <property type="term" value="F:DNA ligase activity"/>
    <property type="evidence" value="ECO:0007669"/>
    <property type="project" value="TreeGrafter"/>
</dbReference>
<dbReference type="RefSeq" id="WP_093753419.1">
    <property type="nucleotide sequence ID" value="NZ_BSYN01000015.1"/>
</dbReference>